<reference evidence="2 3" key="1">
    <citation type="journal article" date="2017" name="Nat. Ecol. Evol.">
        <title>Scallop genome provides insights into evolution of bilaterian karyotype and development.</title>
        <authorList>
            <person name="Wang S."/>
            <person name="Zhang J."/>
            <person name="Jiao W."/>
            <person name="Li J."/>
            <person name="Xun X."/>
            <person name="Sun Y."/>
            <person name="Guo X."/>
            <person name="Huan P."/>
            <person name="Dong B."/>
            <person name="Zhang L."/>
            <person name="Hu X."/>
            <person name="Sun X."/>
            <person name="Wang J."/>
            <person name="Zhao C."/>
            <person name="Wang Y."/>
            <person name="Wang D."/>
            <person name="Huang X."/>
            <person name="Wang R."/>
            <person name="Lv J."/>
            <person name="Li Y."/>
            <person name="Zhang Z."/>
            <person name="Liu B."/>
            <person name="Lu W."/>
            <person name="Hui Y."/>
            <person name="Liang J."/>
            <person name="Zhou Z."/>
            <person name="Hou R."/>
            <person name="Li X."/>
            <person name="Liu Y."/>
            <person name="Li H."/>
            <person name="Ning X."/>
            <person name="Lin Y."/>
            <person name="Zhao L."/>
            <person name="Xing Q."/>
            <person name="Dou J."/>
            <person name="Li Y."/>
            <person name="Mao J."/>
            <person name="Guo H."/>
            <person name="Dou H."/>
            <person name="Li T."/>
            <person name="Mu C."/>
            <person name="Jiang W."/>
            <person name="Fu Q."/>
            <person name="Fu X."/>
            <person name="Miao Y."/>
            <person name="Liu J."/>
            <person name="Yu Q."/>
            <person name="Li R."/>
            <person name="Liao H."/>
            <person name="Li X."/>
            <person name="Kong Y."/>
            <person name="Jiang Z."/>
            <person name="Chourrout D."/>
            <person name="Li R."/>
            <person name="Bao Z."/>
        </authorList>
    </citation>
    <scope>NUCLEOTIDE SEQUENCE [LARGE SCALE GENOMIC DNA]</scope>
    <source>
        <strain evidence="2 3">PY_sf001</strain>
    </source>
</reference>
<keyword evidence="3" id="KW-1185">Reference proteome</keyword>
<evidence type="ECO:0000313" key="2">
    <source>
        <dbReference type="EMBL" id="OWF47572.1"/>
    </source>
</evidence>
<dbReference type="EMBL" id="NEDP02003858">
    <property type="protein sequence ID" value="OWF47572.1"/>
    <property type="molecule type" value="Genomic_DNA"/>
</dbReference>
<evidence type="ECO:0000256" key="1">
    <source>
        <dbReference type="SAM" id="MobiDB-lite"/>
    </source>
</evidence>
<feature type="region of interest" description="Disordered" evidence="1">
    <location>
        <begin position="49"/>
        <end position="81"/>
    </location>
</feature>
<sequence length="285" mass="33092">MNVKRPKRTNKKRELQLPSVFLNNSWNSNEDPEEPAELGYKRLLPVKLPNGSSKLSPRQLSDKTQLWSNGKSGKSRFQKGTHKYGNISETGIYNESVDKFYKLVTRENSIMLPPLQTSSRVKFNISNYIDMAEKKYVMRDFQTEGKMSKFARDEVYIPSLNKEMFTCYECRRRYVSDMYTEAFATRNSKKPKCVAMATRNNKKNSSIRGRGTRAQFCDVLGKRFCSECGESENRKMRQAILNTYPTGHENGMESDSPSHMQQRRSFHRKRVIINPIPTLVTYDES</sequence>
<name>A0A210QFQ0_MIZYE</name>
<accession>A0A210QFQ0</accession>
<dbReference type="Proteomes" id="UP000242188">
    <property type="component" value="Unassembled WGS sequence"/>
</dbReference>
<proteinExistence type="predicted"/>
<comment type="caution">
    <text evidence="2">The sequence shown here is derived from an EMBL/GenBank/DDBJ whole genome shotgun (WGS) entry which is preliminary data.</text>
</comment>
<feature type="compositionally biased region" description="Polar residues" evidence="1">
    <location>
        <begin position="50"/>
        <end position="72"/>
    </location>
</feature>
<gene>
    <name evidence="2" type="ORF">KP79_PYT06775</name>
</gene>
<evidence type="ECO:0000313" key="3">
    <source>
        <dbReference type="Proteomes" id="UP000242188"/>
    </source>
</evidence>
<dbReference type="AlphaFoldDB" id="A0A210QFQ0"/>
<organism evidence="2 3">
    <name type="scientific">Mizuhopecten yessoensis</name>
    <name type="common">Japanese scallop</name>
    <name type="synonym">Patinopecten yessoensis</name>
    <dbReference type="NCBI Taxonomy" id="6573"/>
    <lineage>
        <taxon>Eukaryota</taxon>
        <taxon>Metazoa</taxon>
        <taxon>Spiralia</taxon>
        <taxon>Lophotrochozoa</taxon>
        <taxon>Mollusca</taxon>
        <taxon>Bivalvia</taxon>
        <taxon>Autobranchia</taxon>
        <taxon>Pteriomorphia</taxon>
        <taxon>Pectinida</taxon>
        <taxon>Pectinoidea</taxon>
        <taxon>Pectinidae</taxon>
        <taxon>Mizuhopecten</taxon>
    </lineage>
</organism>
<protein>
    <submittedName>
        <fullName evidence="2">Uncharacterized protein</fullName>
    </submittedName>
</protein>
<dbReference type="OrthoDB" id="6158511at2759"/>